<gene>
    <name evidence="8" type="ordered locus">DSY1455</name>
</gene>
<dbReference type="GO" id="GO:0022857">
    <property type="term" value="F:transmembrane transporter activity"/>
    <property type="evidence" value="ECO:0007669"/>
    <property type="project" value="TreeGrafter"/>
</dbReference>
<feature type="transmembrane region" description="Helical" evidence="6">
    <location>
        <begin position="232"/>
        <end position="258"/>
    </location>
</feature>
<feature type="transmembrane region" description="Helical" evidence="6">
    <location>
        <begin position="317"/>
        <end position="334"/>
    </location>
</feature>
<reference evidence="8 9" key="1">
    <citation type="journal article" date="2006" name="J. Bacteriol.">
        <title>Complete genome sequence of the dehalorespiring bacterium Desulfitobacterium hafniense Y51 and comparison with Dehalococcoides ethenogenes 195.</title>
        <authorList>
            <person name="Nonaka H."/>
            <person name="Keresztes G."/>
            <person name="Shinoda Y."/>
            <person name="Ikenaga Y."/>
            <person name="Abe M."/>
            <person name="Naito K."/>
            <person name="Inatomi K."/>
            <person name="Furukawa K."/>
            <person name="Inui M."/>
            <person name="Yukawa H."/>
        </authorList>
    </citation>
    <scope>NUCLEOTIDE SEQUENCE [LARGE SCALE GENOMIC DNA]</scope>
    <source>
        <strain evidence="8 9">Y51</strain>
    </source>
</reference>
<comment type="subcellular location">
    <subcellularLocation>
        <location evidence="1">Membrane</location>
        <topology evidence="1">Multi-pass membrane protein</topology>
    </subcellularLocation>
</comment>
<evidence type="ECO:0000256" key="2">
    <source>
        <dbReference type="ARBA" id="ARBA00022448"/>
    </source>
</evidence>
<evidence type="ECO:0000256" key="4">
    <source>
        <dbReference type="ARBA" id="ARBA00022989"/>
    </source>
</evidence>
<feature type="transmembrane region" description="Helical" evidence="6">
    <location>
        <begin position="145"/>
        <end position="172"/>
    </location>
</feature>
<feature type="transmembrane region" description="Helical" evidence="6">
    <location>
        <begin position="475"/>
        <end position="498"/>
    </location>
</feature>
<protein>
    <recommendedName>
        <fullName evidence="7">Citrate transporter-like domain-containing protein</fullName>
    </recommendedName>
</protein>
<dbReference type="AlphaFoldDB" id="Q24XJ8"/>
<dbReference type="eggNOG" id="COG0471">
    <property type="taxonomic scope" value="Bacteria"/>
</dbReference>
<keyword evidence="9" id="KW-1185">Reference proteome</keyword>
<accession>Q24XJ8</accession>
<feature type="domain" description="Citrate transporter-like" evidence="7">
    <location>
        <begin position="64"/>
        <end position="445"/>
    </location>
</feature>
<keyword evidence="3 6" id="KW-0812">Transmembrane</keyword>
<evidence type="ECO:0000313" key="9">
    <source>
        <dbReference type="Proteomes" id="UP000001946"/>
    </source>
</evidence>
<organism evidence="8 9">
    <name type="scientific">Desulfitobacterium hafniense (strain Y51)</name>
    <dbReference type="NCBI Taxonomy" id="138119"/>
    <lineage>
        <taxon>Bacteria</taxon>
        <taxon>Bacillati</taxon>
        <taxon>Bacillota</taxon>
        <taxon>Clostridia</taxon>
        <taxon>Eubacteriales</taxon>
        <taxon>Desulfitobacteriaceae</taxon>
        <taxon>Desulfitobacterium</taxon>
    </lineage>
</organism>
<feature type="transmembrane region" description="Helical" evidence="6">
    <location>
        <begin position="73"/>
        <end position="93"/>
    </location>
</feature>
<keyword evidence="4 6" id="KW-1133">Transmembrane helix</keyword>
<dbReference type="STRING" id="138119.DSY1455"/>
<feature type="transmembrane region" description="Helical" evidence="6">
    <location>
        <begin position="440"/>
        <end position="463"/>
    </location>
</feature>
<feature type="transmembrane region" description="Helical" evidence="6">
    <location>
        <begin position="49"/>
        <end position="67"/>
    </location>
</feature>
<dbReference type="EMBL" id="AP008230">
    <property type="protein sequence ID" value="BAE83244.1"/>
    <property type="molecule type" value="Genomic_DNA"/>
</dbReference>
<evidence type="ECO:0000256" key="3">
    <source>
        <dbReference type="ARBA" id="ARBA00022692"/>
    </source>
</evidence>
<dbReference type="Pfam" id="PF03600">
    <property type="entry name" value="CitMHS"/>
    <property type="match status" value="1"/>
</dbReference>
<name>Q24XJ8_DESHY</name>
<dbReference type="InterPro" id="IPR004680">
    <property type="entry name" value="Cit_transptr-like_dom"/>
</dbReference>
<dbReference type="PANTHER" id="PTHR10283">
    <property type="entry name" value="SOLUTE CARRIER FAMILY 13 MEMBER"/>
    <property type="match status" value="1"/>
</dbReference>
<sequence>MVNMANASLSKNQQTESPKVSNIKTYIHTAIGLAFMLLFPLLPPIHPITEIGMTIVGIFIGLIYLWTTVSRTWPSLLGLALIGISGFAGPGYAGMQAVGLNAFGYHTVMGAALAMVLFGAVGYYGCTKYIARWFLTRPIINNRPYVFLTMYFLACYTICALTSPIASMFLLWGITVELLKNLQVEENEKLYKFMIVGTYITALIGQPLIPYKGSQMVMISAYQKIIGENLNVLGYMVFSIIMAILLFSIFLLFVKFVYRIDLTKLKNVTVDQFNADPLPPMNQRQKLFMATIVIFIFVLVVPEYLPSWIPGVDILKSMGFLGVTMFLVAATTLIHMKDGKPALQFQEVAAKSLHWDVIFLIAAAVYVSGILTSDETGFKLLIKEILQPILGGHSEFVFVAIFLAAAILLCNLTNQLAMVLVLLPILNVFASHWAGGAVPISMTLIMMVFMSMMTPGVTAHAGMLHGRKDINYADIVRYALPIIIAALILYMIVGYPLAKLIFA</sequence>
<feature type="transmembrane region" description="Helical" evidence="6">
    <location>
        <begin position="105"/>
        <end position="125"/>
    </location>
</feature>
<evidence type="ECO:0000256" key="6">
    <source>
        <dbReference type="SAM" id="Phobius"/>
    </source>
</evidence>
<dbReference type="Proteomes" id="UP000001946">
    <property type="component" value="Chromosome"/>
</dbReference>
<dbReference type="GO" id="GO:0005886">
    <property type="term" value="C:plasma membrane"/>
    <property type="evidence" value="ECO:0007669"/>
    <property type="project" value="TreeGrafter"/>
</dbReference>
<evidence type="ECO:0000256" key="5">
    <source>
        <dbReference type="ARBA" id="ARBA00023136"/>
    </source>
</evidence>
<dbReference type="HOGENOM" id="CLU_043251_0_0_9"/>
<evidence type="ECO:0000259" key="7">
    <source>
        <dbReference type="Pfam" id="PF03600"/>
    </source>
</evidence>
<feature type="transmembrane region" description="Helical" evidence="6">
    <location>
        <begin position="287"/>
        <end position="305"/>
    </location>
</feature>
<feature type="transmembrane region" description="Helical" evidence="6">
    <location>
        <begin position="416"/>
        <end position="434"/>
    </location>
</feature>
<feature type="transmembrane region" description="Helical" evidence="6">
    <location>
        <begin position="25"/>
        <end position="42"/>
    </location>
</feature>
<dbReference type="KEGG" id="dsy:DSY1455"/>
<keyword evidence="5 6" id="KW-0472">Membrane</keyword>
<proteinExistence type="predicted"/>
<keyword evidence="2" id="KW-0813">Transport</keyword>
<evidence type="ECO:0000256" key="1">
    <source>
        <dbReference type="ARBA" id="ARBA00004141"/>
    </source>
</evidence>
<dbReference type="PANTHER" id="PTHR10283:SF125">
    <property type="entry name" value="MG(2+)_CITRATE COMPLEX SECONDARY TRANSPORTER"/>
    <property type="match status" value="1"/>
</dbReference>
<feature type="transmembrane region" description="Helical" evidence="6">
    <location>
        <begin position="385"/>
        <end position="409"/>
    </location>
</feature>
<evidence type="ECO:0000313" key="8">
    <source>
        <dbReference type="EMBL" id="BAE83244.1"/>
    </source>
</evidence>
<feature type="transmembrane region" description="Helical" evidence="6">
    <location>
        <begin position="355"/>
        <end position="373"/>
    </location>
</feature>